<feature type="transmembrane region" description="Helical" evidence="1">
    <location>
        <begin position="348"/>
        <end position="366"/>
    </location>
</feature>
<feature type="transmembrane region" description="Helical" evidence="1">
    <location>
        <begin position="243"/>
        <end position="260"/>
    </location>
</feature>
<evidence type="ECO:0000313" key="2">
    <source>
        <dbReference type="EMBL" id="RGV52980.1"/>
    </source>
</evidence>
<gene>
    <name evidence="2" type="ORF">DWW10_13600</name>
</gene>
<feature type="transmembrane region" description="Helical" evidence="1">
    <location>
        <begin position="131"/>
        <end position="147"/>
    </location>
</feature>
<evidence type="ECO:0008006" key="4">
    <source>
        <dbReference type="Google" id="ProtNLM"/>
    </source>
</evidence>
<dbReference type="Proteomes" id="UP000283850">
    <property type="component" value="Unassembled WGS sequence"/>
</dbReference>
<feature type="transmembrane region" description="Helical" evidence="1">
    <location>
        <begin position="184"/>
        <end position="209"/>
    </location>
</feature>
<dbReference type="InterPro" id="IPR049458">
    <property type="entry name" value="EpsG-like"/>
</dbReference>
<feature type="transmembrane region" description="Helical" evidence="1">
    <location>
        <begin position="89"/>
        <end position="110"/>
    </location>
</feature>
<feature type="transmembrane region" description="Helical" evidence="1">
    <location>
        <begin position="153"/>
        <end position="172"/>
    </location>
</feature>
<keyword evidence="1" id="KW-0812">Transmembrane</keyword>
<sequence length="368" mass="42513">MNFVLIFLISLFFLYRSFKIASLHRQRLYVIGYLFLMCCVIGIRGPGDTPDTAGYLEFYSEIEPGVWSRFSWYGFEPGFQFLTHIVKIFVGYNTFVYLFLVAAIISVFVCDATRRILCCTVYNEKTGIVKQPLLFALVVFYAYYGLFYSAIAIRAGLALSICLEILSILCLPRQKVKKRLCVGLLFLLAWSFHTSIIILIPILLIFCLMKSLSKMSYMLLLTLSALIFFSRINLLLIEWLGDAILLLITTGNAAMAKFSLYTEVLLERESGLSFKYIFQLFSGFMFLFGDLNDRKYIQFLNVYMVGVLLGSVLAPIAMAYRILDFFYIITFVLYVQLFMHLKFHYNLFYIACGITVYQIVLIYRVIYA</sequence>
<feature type="transmembrane region" description="Helical" evidence="1">
    <location>
        <begin position="325"/>
        <end position="341"/>
    </location>
</feature>
<dbReference type="Pfam" id="PF14897">
    <property type="entry name" value="EpsG"/>
    <property type="match status" value="1"/>
</dbReference>
<name>A0A412Y698_9BACE</name>
<reference evidence="2 3" key="1">
    <citation type="submission" date="2018-08" db="EMBL/GenBank/DDBJ databases">
        <title>A genome reference for cultivated species of the human gut microbiota.</title>
        <authorList>
            <person name="Zou Y."/>
            <person name="Xue W."/>
            <person name="Luo G."/>
        </authorList>
    </citation>
    <scope>NUCLEOTIDE SEQUENCE [LARGE SCALE GENOMIC DNA]</scope>
    <source>
        <strain evidence="2 3">AF14-32</strain>
    </source>
</reference>
<keyword evidence="1" id="KW-0472">Membrane</keyword>
<feature type="transmembrane region" description="Helical" evidence="1">
    <location>
        <begin position="215"/>
        <end position="236"/>
    </location>
</feature>
<comment type="caution">
    <text evidence="2">The sequence shown here is derived from an EMBL/GenBank/DDBJ whole genome shotgun (WGS) entry which is preliminary data.</text>
</comment>
<organism evidence="2 3">
    <name type="scientific">Bacteroides intestinalis</name>
    <dbReference type="NCBI Taxonomy" id="329854"/>
    <lineage>
        <taxon>Bacteria</taxon>
        <taxon>Pseudomonadati</taxon>
        <taxon>Bacteroidota</taxon>
        <taxon>Bacteroidia</taxon>
        <taxon>Bacteroidales</taxon>
        <taxon>Bacteroidaceae</taxon>
        <taxon>Bacteroides</taxon>
    </lineage>
</organism>
<proteinExistence type="predicted"/>
<dbReference type="EMBL" id="QRZF01000008">
    <property type="protein sequence ID" value="RGV52980.1"/>
    <property type="molecule type" value="Genomic_DNA"/>
</dbReference>
<evidence type="ECO:0000256" key="1">
    <source>
        <dbReference type="SAM" id="Phobius"/>
    </source>
</evidence>
<protein>
    <recommendedName>
        <fullName evidence="4">EpsG family protein</fullName>
    </recommendedName>
</protein>
<keyword evidence="1" id="KW-1133">Transmembrane helix</keyword>
<feature type="transmembrane region" description="Helical" evidence="1">
    <location>
        <begin position="300"/>
        <end position="319"/>
    </location>
</feature>
<evidence type="ECO:0000313" key="3">
    <source>
        <dbReference type="Proteomes" id="UP000283850"/>
    </source>
</evidence>
<accession>A0A412Y698</accession>
<dbReference type="AlphaFoldDB" id="A0A412Y698"/>